<dbReference type="Pfam" id="PF04055">
    <property type="entry name" value="Radical_SAM"/>
    <property type="match status" value="1"/>
</dbReference>
<dbReference type="OrthoDB" id="9808022at2"/>
<evidence type="ECO:0000256" key="5">
    <source>
        <dbReference type="ARBA" id="ARBA00022723"/>
    </source>
</evidence>
<evidence type="ECO:0000256" key="4">
    <source>
        <dbReference type="ARBA" id="ARBA00022691"/>
    </source>
</evidence>
<proteinExistence type="inferred from homology"/>
<dbReference type="PROSITE" id="PS51918">
    <property type="entry name" value="RADICAL_SAM"/>
    <property type="match status" value="1"/>
</dbReference>
<dbReference type="SFLD" id="SFLDS00029">
    <property type="entry name" value="Radical_SAM"/>
    <property type="match status" value="1"/>
</dbReference>
<dbReference type="InterPro" id="IPR004559">
    <property type="entry name" value="HemW-like"/>
</dbReference>
<evidence type="ECO:0000256" key="1">
    <source>
        <dbReference type="ARBA" id="ARBA00006100"/>
    </source>
</evidence>
<evidence type="ECO:0000256" key="2">
    <source>
        <dbReference type="ARBA" id="ARBA00017228"/>
    </source>
</evidence>
<dbReference type="InterPro" id="IPR007197">
    <property type="entry name" value="rSAM"/>
</dbReference>
<dbReference type="AlphaFoldDB" id="K9YWU0"/>
<dbReference type="PANTHER" id="PTHR13932:SF5">
    <property type="entry name" value="RADICAL S-ADENOSYL METHIONINE DOMAIN-CONTAINING PROTEIN 1, MITOCHONDRIAL"/>
    <property type="match status" value="1"/>
</dbReference>
<keyword evidence="6 9" id="KW-0408">Iron</keyword>
<keyword evidence="5 9" id="KW-0479">Metal-binding</keyword>
<dbReference type="SFLD" id="SFLDF00288">
    <property type="entry name" value="HemN-like__clustered_with_nucl"/>
    <property type="match status" value="1"/>
</dbReference>
<dbReference type="CDD" id="cd01335">
    <property type="entry name" value="Radical_SAM"/>
    <property type="match status" value="1"/>
</dbReference>
<dbReference type="HOGENOM" id="CLU_027579_2_0_3"/>
<dbReference type="GO" id="GO:0046872">
    <property type="term" value="F:metal ion binding"/>
    <property type="evidence" value="ECO:0007669"/>
    <property type="project" value="UniProtKB-UniRule"/>
</dbReference>
<evidence type="ECO:0000256" key="3">
    <source>
        <dbReference type="ARBA" id="ARBA00022617"/>
    </source>
</evidence>
<keyword evidence="7 9" id="KW-0411">Iron-sulfur</keyword>
<comment type="similarity">
    <text evidence="1">Belongs to the anaerobic coproporphyrinogen-III oxidase family. HemW subfamily.</text>
</comment>
<dbReference type="SFLD" id="SFLDG01065">
    <property type="entry name" value="anaerobic_coproporphyrinogen-I"/>
    <property type="match status" value="1"/>
</dbReference>
<organism evidence="11 12">
    <name type="scientific">Dactylococcopsis salina (strain PCC 8305)</name>
    <name type="common">Myxobactron salinum</name>
    <dbReference type="NCBI Taxonomy" id="13035"/>
    <lineage>
        <taxon>Bacteria</taxon>
        <taxon>Bacillati</taxon>
        <taxon>Cyanobacteriota</taxon>
        <taxon>Cyanophyceae</taxon>
        <taxon>Nodosilineales</taxon>
        <taxon>Cymatolegaceae</taxon>
        <taxon>Dactylococcopsis</taxon>
    </lineage>
</organism>
<keyword evidence="12" id="KW-1185">Reference proteome</keyword>
<evidence type="ECO:0000313" key="12">
    <source>
        <dbReference type="Proteomes" id="UP000010482"/>
    </source>
</evidence>
<evidence type="ECO:0000256" key="9">
    <source>
        <dbReference type="RuleBase" id="RU364116"/>
    </source>
</evidence>
<evidence type="ECO:0000259" key="10">
    <source>
        <dbReference type="PROSITE" id="PS51918"/>
    </source>
</evidence>
<sequence length="403" mass="46003">MTSQTTAAYIHIPFCRRRCYYCDFPVSVVGDGGGTLDRARLMRQYVQVLCEEIRLTAAWFPSASLNTVFFGGGTPSLLPVAELDKILTTLDQQFSIAKDAEISIEIDPGTFDLEQLESYQRLGINRYSLGVQSFDNDLLLQMGRTHRETDIYRAIEQFQQIGIDNFSLDLISGLPHQTLFQWETTLEKAIALSPTHLSCYDLIVESGTAFQRQADSGKLPLPPDETSAEMYRLTQQHLTRVGYIHYEISNYAFLGYQCHHNCTYWQNLSYYGFGMGAASFLAGKRFTRPRTRREYSQWVETLNQENNDLTSTSEVDQQEQLLDTLMLGLRLQKGIDLSAIERQYGSECVKKITSVLSPYLDRNWVNLGKLDDHNSWENLTLSDPEGFLFSNQILATLFRAFLD</sequence>
<dbReference type="NCBIfam" id="TIGR00539">
    <property type="entry name" value="hemN_rel"/>
    <property type="match status" value="1"/>
</dbReference>
<keyword evidence="9" id="KW-0963">Cytoplasm</keyword>
<dbReference type="SFLD" id="SFLDF00562">
    <property type="entry name" value="HemN-like__clustered_with_heat"/>
    <property type="match status" value="1"/>
</dbReference>
<dbReference type="GO" id="GO:0051539">
    <property type="term" value="F:4 iron, 4 sulfur cluster binding"/>
    <property type="evidence" value="ECO:0007669"/>
    <property type="project" value="UniProtKB-UniRule"/>
</dbReference>
<dbReference type="GO" id="GO:0005737">
    <property type="term" value="C:cytoplasm"/>
    <property type="evidence" value="ECO:0007669"/>
    <property type="project" value="UniProtKB-SubCell"/>
</dbReference>
<feature type="domain" description="Radical SAM core" evidence="10">
    <location>
        <begin position="1"/>
        <end position="244"/>
    </location>
</feature>
<evidence type="ECO:0000256" key="8">
    <source>
        <dbReference type="ARBA" id="ARBA00023186"/>
    </source>
</evidence>
<dbReference type="InterPro" id="IPR006638">
    <property type="entry name" value="Elp3/MiaA/NifB-like_rSAM"/>
</dbReference>
<gene>
    <name evidence="11" type="ORF">Dacsa_1925</name>
</gene>
<dbReference type="eggNOG" id="COG0635">
    <property type="taxonomic scope" value="Bacteria"/>
</dbReference>
<evidence type="ECO:0000256" key="7">
    <source>
        <dbReference type="ARBA" id="ARBA00023014"/>
    </source>
</evidence>
<dbReference type="InterPro" id="IPR034505">
    <property type="entry name" value="Coproporphyrinogen-III_oxidase"/>
</dbReference>
<dbReference type="KEGG" id="dsl:Dacsa_1925"/>
<dbReference type="EMBL" id="CP003944">
    <property type="protein sequence ID" value="AFZ50578.1"/>
    <property type="molecule type" value="Genomic_DNA"/>
</dbReference>
<dbReference type="Gene3D" id="3.20.20.70">
    <property type="entry name" value="Aldolase class I"/>
    <property type="match status" value="1"/>
</dbReference>
<keyword evidence="9" id="KW-0004">4Fe-4S</keyword>
<dbReference type="SFLD" id="SFLDG01082">
    <property type="entry name" value="B12-binding_domain_containing"/>
    <property type="match status" value="1"/>
</dbReference>
<dbReference type="Proteomes" id="UP000010482">
    <property type="component" value="Chromosome"/>
</dbReference>
<dbReference type="GO" id="GO:0006779">
    <property type="term" value="P:porphyrin-containing compound biosynthetic process"/>
    <property type="evidence" value="ECO:0007669"/>
    <property type="project" value="InterPro"/>
</dbReference>
<dbReference type="Pfam" id="PF06969">
    <property type="entry name" value="HemN_C"/>
    <property type="match status" value="1"/>
</dbReference>
<dbReference type="PANTHER" id="PTHR13932">
    <property type="entry name" value="COPROPORPHYRINIGEN III OXIDASE"/>
    <property type="match status" value="1"/>
</dbReference>
<accession>K9YWU0</accession>
<dbReference type="STRING" id="13035.Dacsa_1925"/>
<dbReference type="PATRIC" id="fig|13035.3.peg.2188"/>
<dbReference type="InterPro" id="IPR013785">
    <property type="entry name" value="Aldolase_TIM"/>
</dbReference>
<dbReference type="SUPFAM" id="SSF102114">
    <property type="entry name" value="Radical SAM enzymes"/>
    <property type="match status" value="1"/>
</dbReference>
<dbReference type="InterPro" id="IPR010723">
    <property type="entry name" value="HemN_C"/>
</dbReference>
<keyword evidence="3 9" id="KW-0349">Heme</keyword>
<name>K9YWU0_DACS8</name>
<keyword evidence="4 9" id="KW-0949">S-adenosyl-L-methionine</keyword>
<dbReference type="SMART" id="SM00729">
    <property type="entry name" value="Elp3"/>
    <property type="match status" value="1"/>
</dbReference>
<reference evidence="11" key="1">
    <citation type="submission" date="2012-04" db="EMBL/GenBank/DDBJ databases">
        <title>Finished genome of Dactylococcopsis salina PCC 8305.</title>
        <authorList>
            <consortium name="US DOE Joint Genome Institute"/>
            <person name="Gugger M."/>
            <person name="Coursin T."/>
            <person name="Rippka R."/>
            <person name="Tandeau De Marsac N."/>
            <person name="Huntemann M."/>
            <person name="Wei C.-L."/>
            <person name="Han J."/>
            <person name="Detter J.C."/>
            <person name="Han C."/>
            <person name="Tapia R."/>
            <person name="Daligault H."/>
            <person name="Chen A."/>
            <person name="Krypides N."/>
            <person name="Mavromatis K."/>
            <person name="Markowitz V."/>
            <person name="Szeto E."/>
            <person name="Ivanova N."/>
            <person name="Ovchinnikova G."/>
            <person name="Pagani I."/>
            <person name="Pati A."/>
            <person name="Goodwin L."/>
            <person name="Peters L."/>
            <person name="Pitluck S."/>
            <person name="Woyke T."/>
            <person name="Kerfeld C."/>
        </authorList>
    </citation>
    <scope>NUCLEOTIDE SEQUENCE [LARGE SCALE GENOMIC DNA]</scope>
    <source>
        <strain evidence="11">PCC 8305</strain>
    </source>
</reference>
<keyword evidence="8 9" id="KW-0143">Chaperone</keyword>
<dbReference type="InterPro" id="IPR058240">
    <property type="entry name" value="rSAM_sf"/>
</dbReference>
<dbReference type="RefSeq" id="WP_015229574.1">
    <property type="nucleotide sequence ID" value="NC_019780.1"/>
</dbReference>
<comment type="subcellular location">
    <subcellularLocation>
        <location evidence="9">Cytoplasm</location>
    </subcellularLocation>
</comment>
<evidence type="ECO:0000256" key="6">
    <source>
        <dbReference type="ARBA" id="ARBA00023004"/>
    </source>
</evidence>
<comment type="function">
    <text evidence="9">Probably acts as a heme chaperone, transferring heme to an unknown acceptor. Binds one molecule of heme per monomer, possibly covalently. Binds 1 [4Fe-4S] cluster. The cluster is coordinated with 3 cysteines and an exchangeable S-adenosyl-L-methionine.</text>
</comment>
<protein>
    <recommendedName>
        <fullName evidence="2 9">Heme chaperone HemW</fullName>
    </recommendedName>
</protein>
<evidence type="ECO:0000313" key="11">
    <source>
        <dbReference type="EMBL" id="AFZ50578.1"/>
    </source>
</evidence>
<dbReference type="GO" id="GO:0004109">
    <property type="term" value="F:coproporphyrinogen oxidase activity"/>
    <property type="evidence" value="ECO:0007669"/>
    <property type="project" value="InterPro"/>
</dbReference>